<name>A0A9P6PPE8_9FUNG</name>
<evidence type="ECO:0000313" key="1">
    <source>
        <dbReference type="EMBL" id="KAG0250654.1"/>
    </source>
</evidence>
<accession>A0A9P6PPE8</accession>
<protein>
    <submittedName>
        <fullName evidence="1">Uncharacterized protein</fullName>
    </submittedName>
</protein>
<comment type="caution">
    <text evidence="1">The sequence shown here is derived from an EMBL/GenBank/DDBJ whole genome shotgun (WGS) entry which is preliminary data.</text>
</comment>
<sequence length="527" mass="58804">MAEDWQKCVAKIEGNIFTPGVITYEGLIKFVKACRNIPTAEGRLGGLPSVSRRSGPGQSSLLLLNLPESRETQSPPSTADRVLERIREQSFPLLGLFGVSGCGKTRTVLEMLSKTWGFYFNGSEEDWGSRDLIIFHQSIKTHGQRYGSGDHDANAQVHILAMSLVLCRIMVLGHCLDIAEREGTTFTCKQWMLLQIAPVGMNVGDMFSTLFSPIADVIHSRQMDIATMEAFVQDRFSSLYSRLQDLDSKSPSKVSWSKVPLVIDEAQTLGTDIWGIYVSHLAPLVTTAASDEKYRRPILSPFVQGLCRMSADQSRICVVPCGTGLSIYEMEWQAGSAVGPKRYADRLGLFSDFEGWTSLEQVQNYRALVRRSLSTEESKSFFDVCVPEESIPLLFERLRGRLAPIVYGIGRSVVLNHEEAPLVEASVGRIMEDGETMKTVLDEPFALRAAVNYFQQNDPEFHGAIFDSLSLPHPASDLGHWWEYVVLPSLKHAFHDRILSESALIPRPPQHTPIFAFNDEKLFDAVP</sequence>
<evidence type="ECO:0000313" key="2">
    <source>
        <dbReference type="Proteomes" id="UP000807716"/>
    </source>
</evidence>
<proteinExistence type="predicted"/>
<dbReference type="OrthoDB" id="2393824at2759"/>
<gene>
    <name evidence="1" type="ORF">DFQ27_009276</name>
</gene>
<dbReference type="Proteomes" id="UP000807716">
    <property type="component" value="Unassembled WGS sequence"/>
</dbReference>
<feature type="non-terminal residue" evidence="1">
    <location>
        <position position="1"/>
    </location>
</feature>
<reference evidence="1" key="1">
    <citation type="journal article" date="2020" name="Fungal Divers.">
        <title>Resolving the Mortierellaceae phylogeny through synthesis of multi-gene phylogenetics and phylogenomics.</title>
        <authorList>
            <person name="Vandepol N."/>
            <person name="Liber J."/>
            <person name="Desiro A."/>
            <person name="Na H."/>
            <person name="Kennedy M."/>
            <person name="Barry K."/>
            <person name="Grigoriev I.V."/>
            <person name="Miller A.N."/>
            <person name="O'Donnell K."/>
            <person name="Stajich J.E."/>
            <person name="Bonito G."/>
        </authorList>
    </citation>
    <scope>NUCLEOTIDE SEQUENCE</scope>
    <source>
        <strain evidence="1">BC1065</strain>
    </source>
</reference>
<dbReference type="EMBL" id="JAAAJB010000834">
    <property type="protein sequence ID" value="KAG0250654.1"/>
    <property type="molecule type" value="Genomic_DNA"/>
</dbReference>
<organism evidence="1 2">
    <name type="scientific">Actinomortierella ambigua</name>
    <dbReference type="NCBI Taxonomy" id="1343610"/>
    <lineage>
        <taxon>Eukaryota</taxon>
        <taxon>Fungi</taxon>
        <taxon>Fungi incertae sedis</taxon>
        <taxon>Mucoromycota</taxon>
        <taxon>Mortierellomycotina</taxon>
        <taxon>Mortierellomycetes</taxon>
        <taxon>Mortierellales</taxon>
        <taxon>Mortierellaceae</taxon>
        <taxon>Actinomortierella</taxon>
    </lineage>
</organism>
<keyword evidence="2" id="KW-1185">Reference proteome</keyword>
<dbReference type="AlphaFoldDB" id="A0A9P6PPE8"/>